<accession>A0A2D0YY86</accession>
<evidence type="ECO:0000313" key="2">
    <source>
        <dbReference type="Proteomes" id="UP000241680"/>
    </source>
</evidence>
<proteinExistence type="predicted"/>
<protein>
    <submittedName>
        <fullName evidence="1">Uncharacterized protein</fullName>
    </submittedName>
</protein>
<organism evidence="1 2">
    <name type="scientific">Vibrio phage JSF12</name>
    <dbReference type="NCBI Taxonomy" id="1983595"/>
    <lineage>
        <taxon>Viruses</taxon>
        <taxon>Duplodnaviria</taxon>
        <taxon>Heunggongvirae</taxon>
        <taxon>Uroviricota</taxon>
        <taxon>Caudoviricetes</taxon>
        <taxon>Demerecviridae</taxon>
        <taxon>Ermolyevavirinae</taxon>
        <taxon>Jesfedecavirus</taxon>
        <taxon>Jesfedecavirus JSF12</taxon>
    </lineage>
</organism>
<dbReference type="RefSeq" id="YP_009794819.1">
    <property type="nucleotide sequence ID" value="NC_047882.1"/>
</dbReference>
<reference evidence="1 2" key="1">
    <citation type="journal article" date="2017" name="Sci. Rep.">
        <title>Analysis of the CRISPR-Cas system in bacteriophages active on epidemic strains of Vibrio cholerae in Bangladesh.</title>
        <authorList>
            <person name="Naser I.B."/>
            <person name="Hoque M.M."/>
            <person name="Nahid M.A."/>
            <person name="Tareq T.M."/>
            <person name="Rocky M.K."/>
            <person name="Faruque S.M."/>
        </authorList>
    </citation>
    <scope>NUCLEOTIDE SEQUENCE [LARGE SCALE GENOMIC DNA]</scope>
</reference>
<dbReference type="EMBL" id="KY883655">
    <property type="protein sequence ID" value="ASV43654.1"/>
    <property type="molecule type" value="Genomic_DNA"/>
</dbReference>
<dbReference type="Proteomes" id="UP000241680">
    <property type="component" value="Segment"/>
</dbReference>
<name>A0A2D0YY86_9CAUD</name>
<dbReference type="KEGG" id="vg:54985094"/>
<keyword evidence="2" id="KW-1185">Reference proteome</keyword>
<evidence type="ECO:0000313" key="1">
    <source>
        <dbReference type="EMBL" id="ASV43654.1"/>
    </source>
</evidence>
<sequence>MTRKGGRDSLKITRIAQSAAKSLNINNTVLDYKVPKC</sequence>
<dbReference type="GeneID" id="54985094"/>